<dbReference type="SUPFAM" id="SSF47413">
    <property type="entry name" value="lambda repressor-like DNA-binding domains"/>
    <property type="match status" value="1"/>
</dbReference>
<comment type="caution">
    <text evidence="6">The sequence shown here is derived from an EMBL/GenBank/DDBJ whole genome shotgun (WGS) entry which is preliminary data.</text>
</comment>
<evidence type="ECO:0000313" key="6">
    <source>
        <dbReference type="EMBL" id="HIK00972.1"/>
    </source>
</evidence>
<dbReference type="Pfam" id="PF01381">
    <property type="entry name" value="HTH_3"/>
    <property type="match status" value="1"/>
</dbReference>
<evidence type="ECO:0000256" key="1">
    <source>
        <dbReference type="ARBA" id="ARBA00023015"/>
    </source>
</evidence>
<dbReference type="CDD" id="cd00093">
    <property type="entry name" value="HTH_XRE"/>
    <property type="match status" value="1"/>
</dbReference>
<gene>
    <name evidence="6" type="ORF">H1016_05570</name>
</gene>
<feature type="domain" description="HTH cro/C1-type" evidence="5">
    <location>
        <begin position="130"/>
        <end position="177"/>
    </location>
</feature>
<dbReference type="InterPro" id="IPR059051">
    <property type="entry name" value="MTH_967_PDDEXK"/>
</dbReference>
<dbReference type="Gene3D" id="1.10.260.40">
    <property type="entry name" value="lambda repressor-like DNA-binding domains"/>
    <property type="match status" value="1"/>
</dbReference>
<sequence length="307" mass="34579">MLREELLQKTVSALQEAGFETAQQISPSCFDILARRADKILLVKVLTNVDSFYEEQAADLKRVGDVLGATALLVGVFVKSEYMRPKTIYERYGIMAINFETFEESILEKKLPVVYAKKGGFYANINPEFLKQIRERNKLSVGALAREAGISKKSLQNYERGQGAEIGNILRLQQALGDLELNTINIFQHTIASAIQEQKQTGIENAVSKRLGRIGFKTATVQRASFRIIGKHREDILLTGLRKQPLEKKAHDIHDTAEALGQHGMFVFEHARKKVVAGVPILEKEELEHVVSSRELLKLLKELTEEH</sequence>
<evidence type="ECO:0000313" key="7">
    <source>
        <dbReference type="Proteomes" id="UP000646946"/>
    </source>
</evidence>
<name>A0A832V4W5_9ARCH</name>
<dbReference type="GO" id="GO:0003677">
    <property type="term" value="F:DNA binding"/>
    <property type="evidence" value="ECO:0007669"/>
    <property type="project" value="UniProtKB-KW"/>
</dbReference>
<dbReference type="SMART" id="SM00530">
    <property type="entry name" value="HTH_XRE"/>
    <property type="match status" value="1"/>
</dbReference>
<protein>
    <recommendedName>
        <fullName evidence="4">Putative HTH-type transcriptional regulatory protein H1016_05570</fullName>
    </recommendedName>
</protein>
<keyword evidence="1 4" id="KW-0805">Transcription regulation</keyword>
<dbReference type="EMBL" id="DVAB01000050">
    <property type="protein sequence ID" value="HIK00972.1"/>
    <property type="molecule type" value="Genomic_DNA"/>
</dbReference>
<evidence type="ECO:0000256" key="3">
    <source>
        <dbReference type="ARBA" id="ARBA00023163"/>
    </source>
</evidence>
<proteinExistence type="inferred from homology"/>
<dbReference type="NCBIfam" id="NF003162">
    <property type="entry name" value="PRK04140.1"/>
    <property type="match status" value="1"/>
</dbReference>
<evidence type="ECO:0000256" key="2">
    <source>
        <dbReference type="ARBA" id="ARBA00023125"/>
    </source>
</evidence>
<keyword evidence="3 4" id="KW-0804">Transcription</keyword>
<accession>A0A832V4W5</accession>
<evidence type="ECO:0000256" key="4">
    <source>
        <dbReference type="HAMAP-Rule" id="MF_00584"/>
    </source>
</evidence>
<keyword evidence="2 4" id="KW-0238">DNA-binding</keyword>
<dbReference type="PROSITE" id="PS50943">
    <property type="entry name" value="HTH_CROC1"/>
    <property type="match status" value="1"/>
</dbReference>
<dbReference type="AlphaFoldDB" id="A0A832V4W5"/>
<reference evidence="6 7" key="1">
    <citation type="journal article" name="Nat. Commun.">
        <title>Undinarchaeota illuminate DPANN phylogeny and the impact of gene transfer on archaeal evolution.</title>
        <authorList>
            <person name="Dombrowski N."/>
            <person name="Williams T.A."/>
            <person name="Sun J."/>
            <person name="Woodcroft B.J."/>
            <person name="Lee J.H."/>
            <person name="Minh B.Q."/>
            <person name="Rinke C."/>
            <person name="Spang A."/>
        </authorList>
    </citation>
    <scope>NUCLEOTIDE SEQUENCE [LARGE SCALE GENOMIC DNA]</scope>
    <source>
        <strain evidence="6">MAG_bin1129</strain>
    </source>
</reference>
<dbReference type="InterPro" id="IPR001387">
    <property type="entry name" value="Cro/C1-type_HTH"/>
</dbReference>
<keyword evidence="7" id="KW-1185">Reference proteome</keyword>
<dbReference type="Pfam" id="PF26553">
    <property type="entry name" value="PDDEXK_19"/>
    <property type="match status" value="1"/>
</dbReference>
<dbReference type="InterPro" id="IPR020886">
    <property type="entry name" value="MTH_967-like"/>
</dbReference>
<dbReference type="Proteomes" id="UP000646946">
    <property type="component" value="Unassembled WGS sequence"/>
</dbReference>
<organism evidence="6 7">
    <name type="scientific">Candidatus Naiadarchaeum limnaeum</name>
    <dbReference type="NCBI Taxonomy" id="2756139"/>
    <lineage>
        <taxon>Archaea</taxon>
        <taxon>Candidatus Undinarchaeota</taxon>
        <taxon>Candidatus Undinarchaeia</taxon>
        <taxon>Candidatus Naiadarchaeales</taxon>
        <taxon>Candidatus Naiadarchaeaceae</taxon>
        <taxon>Candidatus Naiadarchaeum</taxon>
    </lineage>
</organism>
<dbReference type="HAMAP" id="MF_00584">
    <property type="entry name" value="HTH_type_cro_C1"/>
    <property type="match status" value="1"/>
</dbReference>
<dbReference type="InterPro" id="IPR010982">
    <property type="entry name" value="Lambda_DNA-bd_dom_sf"/>
</dbReference>
<dbReference type="GO" id="GO:0003700">
    <property type="term" value="F:DNA-binding transcription factor activity"/>
    <property type="evidence" value="ECO:0007669"/>
    <property type="project" value="UniProtKB-UniRule"/>
</dbReference>
<evidence type="ECO:0000259" key="5">
    <source>
        <dbReference type="PROSITE" id="PS50943"/>
    </source>
</evidence>